<evidence type="ECO:0000256" key="8">
    <source>
        <dbReference type="ARBA" id="ARBA00047288"/>
    </source>
</evidence>
<reference evidence="10 11" key="1">
    <citation type="submission" date="2023-09" db="EMBL/GenBank/DDBJ databases">
        <authorList>
            <person name="Rey-Velasco X."/>
        </authorList>
    </citation>
    <scope>NUCLEOTIDE SEQUENCE [LARGE SCALE GENOMIC DNA]</scope>
    <source>
        <strain evidence="10 11">P050</strain>
    </source>
</reference>
<proteinExistence type="inferred from homology"/>
<dbReference type="NCBIfam" id="TIGR01768">
    <property type="entry name" value="GGGP-family"/>
    <property type="match status" value="1"/>
</dbReference>
<dbReference type="InterPro" id="IPR008205">
    <property type="entry name" value="GGGP_HepGP_synthase"/>
</dbReference>
<dbReference type="SUPFAM" id="SSF51395">
    <property type="entry name" value="FMN-linked oxidoreductases"/>
    <property type="match status" value="1"/>
</dbReference>
<accession>A0ABU2Y7E4</accession>
<comment type="cofactor">
    <cofactor evidence="9">
        <name>Mg(2+)</name>
        <dbReference type="ChEBI" id="CHEBI:18420"/>
    </cofactor>
</comment>
<dbReference type="PANTHER" id="PTHR40029">
    <property type="match status" value="1"/>
</dbReference>
<feature type="binding site" evidence="9">
    <location>
        <position position="54"/>
    </location>
    <ligand>
        <name>Mg(2+)</name>
        <dbReference type="ChEBI" id="CHEBI:18420"/>
    </ligand>
</feature>
<dbReference type="HAMAP" id="MF_00112">
    <property type="entry name" value="GGGP_HepGP_synthase"/>
    <property type="match status" value="1"/>
</dbReference>
<comment type="catalytic activity">
    <reaction evidence="8 9">
        <text>sn-glycerol 1-phosphate + (2E,6E,10E)-geranylgeranyl diphosphate = sn-3-O-(geranylgeranyl)glycerol 1-phosphate + diphosphate</text>
        <dbReference type="Rhea" id="RHEA:23404"/>
        <dbReference type="ChEBI" id="CHEBI:33019"/>
        <dbReference type="ChEBI" id="CHEBI:57677"/>
        <dbReference type="ChEBI" id="CHEBI:57685"/>
        <dbReference type="ChEBI" id="CHEBI:58756"/>
        <dbReference type="EC" id="2.5.1.41"/>
    </reaction>
</comment>
<name>A0ABU2Y7E4_9FLAO</name>
<evidence type="ECO:0000256" key="2">
    <source>
        <dbReference type="ARBA" id="ARBA00022679"/>
    </source>
</evidence>
<keyword evidence="4 9" id="KW-0460">Magnesium</keyword>
<feature type="binding site" evidence="9">
    <location>
        <position position="25"/>
    </location>
    <ligand>
        <name>Mg(2+)</name>
        <dbReference type="ChEBI" id="CHEBI:18420"/>
    </ligand>
</feature>
<organism evidence="10 11">
    <name type="scientific">Urechidicola vernalis</name>
    <dbReference type="NCBI Taxonomy" id="3075600"/>
    <lineage>
        <taxon>Bacteria</taxon>
        <taxon>Pseudomonadati</taxon>
        <taxon>Bacteroidota</taxon>
        <taxon>Flavobacteriia</taxon>
        <taxon>Flavobacteriales</taxon>
        <taxon>Flavobacteriaceae</taxon>
        <taxon>Urechidicola</taxon>
    </lineage>
</organism>
<evidence type="ECO:0000256" key="9">
    <source>
        <dbReference type="HAMAP-Rule" id="MF_00112"/>
    </source>
</evidence>
<comment type="caution">
    <text evidence="9">Lacks conserved residue(s) required for the propagation of feature annotation.</text>
</comment>
<keyword evidence="1 9" id="KW-0444">Lipid biosynthesis</keyword>
<evidence type="ECO:0000256" key="5">
    <source>
        <dbReference type="ARBA" id="ARBA00023098"/>
    </source>
</evidence>
<feature type="binding site" evidence="9">
    <location>
        <begin position="227"/>
        <end position="228"/>
    </location>
    <ligand>
        <name>sn-glycerol 1-phosphate</name>
        <dbReference type="ChEBI" id="CHEBI:57685"/>
    </ligand>
</feature>
<dbReference type="RefSeq" id="WP_311593617.1">
    <property type="nucleotide sequence ID" value="NZ_JAVRHV010000004.1"/>
</dbReference>
<dbReference type="NCBIfam" id="TIGR01769">
    <property type="entry name" value="GGGP"/>
    <property type="match status" value="1"/>
</dbReference>
<keyword evidence="6 9" id="KW-0594">Phospholipid biosynthesis</keyword>
<evidence type="ECO:0000313" key="10">
    <source>
        <dbReference type="EMBL" id="MDT0553559.1"/>
    </source>
</evidence>
<keyword evidence="11" id="KW-1185">Reference proteome</keyword>
<dbReference type="Pfam" id="PF01884">
    <property type="entry name" value="PcrB"/>
    <property type="match status" value="1"/>
</dbReference>
<dbReference type="NCBIfam" id="NF003198">
    <property type="entry name" value="PRK04169.1-2"/>
    <property type="match status" value="1"/>
</dbReference>
<evidence type="ECO:0000256" key="3">
    <source>
        <dbReference type="ARBA" id="ARBA00022723"/>
    </source>
</evidence>
<keyword evidence="7 9" id="KW-1208">Phospholipid metabolism</keyword>
<comment type="function">
    <text evidence="9">Prenyltransferase that catalyzes the transfer of the geranylgeranyl moiety of geranylgeranyl diphosphate (GGPP) to the C3 hydroxyl of sn-glycerol-1-phosphate (G1P).</text>
</comment>
<keyword evidence="2 9" id="KW-0808">Transferase</keyword>
<dbReference type="InterPro" id="IPR039074">
    <property type="entry name" value="GGGP/HepGP_synthase_I"/>
</dbReference>
<dbReference type="PANTHER" id="PTHR40029:SF2">
    <property type="entry name" value="HEPTAPRENYLGLYCERYL PHOSPHATE SYNTHASE"/>
    <property type="match status" value="1"/>
</dbReference>
<gene>
    <name evidence="10" type="ORF">RM519_09910</name>
</gene>
<evidence type="ECO:0000256" key="6">
    <source>
        <dbReference type="ARBA" id="ARBA00023209"/>
    </source>
</evidence>
<evidence type="ECO:0000313" key="11">
    <source>
        <dbReference type="Proteomes" id="UP001252186"/>
    </source>
</evidence>
<dbReference type="Gene3D" id="3.20.20.390">
    <property type="entry name" value="FMN-linked oxidoreductases"/>
    <property type="match status" value="1"/>
</dbReference>
<sequence>MQNQILNHIKSSKVKGEKMLAILLDPDKLKLEIISEIIDKINNQNVDLIFVGGSTVQKGITDNCIKEIKKYSNIPVLIFPGDYTQLTDEGDAVLFLSLLSGNNPEYLVHQQVKSAPFLKNSTLEIIPTGYILIDGGKETAVQRVSKTLPIPQNEIEKIINTALAAQYMGKDLVYLEAGSGATEPMEVIIIKTVSMQLDIPLIVGGGIRTKEQLENAYKNGADVVVIGTAFEENLNILQSLK</sequence>
<dbReference type="EMBL" id="JAVRHV010000004">
    <property type="protein sequence ID" value="MDT0553559.1"/>
    <property type="molecule type" value="Genomic_DNA"/>
</dbReference>
<comment type="caution">
    <text evidence="10">The sequence shown here is derived from an EMBL/GenBank/DDBJ whole genome shotgun (WGS) entry which is preliminary data.</text>
</comment>
<dbReference type="EC" id="2.5.1.41" evidence="9"/>
<dbReference type="InterPro" id="IPR010946">
    <property type="entry name" value="GGGP_synth"/>
</dbReference>
<dbReference type="InterPro" id="IPR038597">
    <property type="entry name" value="GGGP/HepGP_synthase_sf"/>
</dbReference>
<comment type="similarity">
    <text evidence="9">Belongs to the GGGP/HepGP synthase family. Group II subfamily.</text>
</comment>
<dbReference type="Proteomes" id="UP001252186">
    <property type="component" value="Unassembled WGS sequence"/>
</dbReference>
<feature type="binding site" evidence="9">
    <location>
        <begin position="174"/>
        <end position="180"/>
    </location>
    <ligand>
        <name>sn-glycerol 1-phosphate</name>
        <dbReference type="ChEBI" id="CHEBI:57685"/>
    </ligand>
</feature>
<evidence type="ECO:0000256" key="4">
    <source>
        <dbReference type="ARBA" id="ARBA00022842"/>
    </source>
</evidence>
<keyword evidence="3 9" id="KW-0479">Metal-binding</keyword>
<feature type="binding site" evidence="9">
    <location>
        <begin position="205"/>
        <end position="206"/>
    </location>
    <ligand>
        <name>sn-glycerol 1-phosphate</name>
        <dbReference type="ChEBI" id="CHEBI:57685"/>
    </ligand>
</feature>
<evidence type="ECO:0000256" key="7">
    <source>
        <dbReference type="ARBA" id="ARBA00023264"/>
    </source>
</evidence>
<protein>
    <recommendedName>
        <fullName evidence="9">Geranylgeranylglyceryl phosphate synthase</fullName>
        <shortName evidence="9">GGGP synthase</shortName>
        <shortName evidence="9">GGGPS</shortName>
        <ecNumber evidence="9">2.5.1.41</ecNumber>
    </recommendedName>
    <alternativeName>
        <fullName evidence="9">(S)-3-O-geranylgeranylglyceryl phosphate synthase</fullName>
    </alternativeName>
    <alternativeName>
        <fullName evidence="9">Phosphoglycerol geranylgeranyltransferase</fullName>
    </alternativeName>
</protein>
<evidence type="ECO:0000256" key="1">
    <source>
        <dbReference type="ARBA" id="ARBA00022516"/>
    </source>
</evidence>
<keyword evidence="5 9" id="KW-0443">Lipid metabolism</keyword>